<dbReference type="RefSeq" id="WP_174435012.1">
    <property type="nucleotide sequence ID" value="NZ_JBIAQY010000020.1"/>
</dbReference>
<protein>
    <recommendedName>
        <fullName evidence="3">Zinc-binding dehydrogenase</fullName>
    </recommendedName>
</protein>
<evidence type="ECO:0000313" key="2">
    <source>
        <dbReference type="Proteomes" id="UP001601992"/>
    </source>
</evidence>
<dbReference type="Gene3D" id="3.40.50.720">
    <property type="entry name" value="NAD(P)-binding Rossmann-like Domain"/>
    <property type="match status" value="1"/>
</dbReference>
<dbReference type="Gene3D" id="3.90.180.10">
    <property type="entry name" value="Medium-chain alcohol dehydrogenases, catalytic domain"/>
    <property type="match status" value="1"/>
</dbReference>
<gene>
    <name evidence="1" type="ORF">ACFYXQ_38395</name>
</gene>
<accession>A0ABW6SDD7</accession>
<comment type="caution">
    <text evidence="1">The sequence shown here is derived from an EMBL/GenBank/DDBJ whole genome shotgun (WGS) entry which is preliminary data.</text>
</comment>
<evidence type="ECO:0000313" key="1">
    <source>
        <dbReference type="EMBL" id="MFF3573644.1"/>
    </source>
</evidence>
<dbReference type="Proteomes" id="UP001601992">
    <property type="component" value="Unassembled WGS sequence"/>
</dbReference>
<dbReference type="EMBL" id="JBIAQY010000020">
    <property type="protein sequence ID" value="MFF3573644.1"/>
    <property type="molecule type" value="Genomic_DNA"/>
</dbReference>
<organism evidence="1 2">
    <name type="scientific">Nocardia jiangxiensis</name>
    <dbReference type="NCBI Taxonomy" id="282685"/>
    <lineage>
        <taxon>Bacteria</taxon>
        <taxon>Bacillati</taxon>
        <taxon>Actinomycetota</taxon>
        <taxon>Actinomycetes</taxon>
        <taxon>Mycobacteriales</taxon>
        <taxon>Nocardiaceae</taxon>
        <taxon>Nocardia</taxon>
    </lineage>
</organism>
<sequence>MVADGGRILAVGIPKEPPALDFHSMIFREITLDTTLAHVCDTDLSAALDILNDSPIGHEFAETPVALDRLGGCLDRLADGRVEGKIRIDPSARVH</sequence>
<proteinExistence type="predicted"/>
<reference evidence="1 2" key="1">
    <citation type="submission" date="2024-10" db="EMBL/GenBank/DDBJ databases">
        <title>The Natural Products Discovery Center: Release of the First 8490 Sequenced Strains for Exploring Actinobacteria Biosynthetic Diversity.</title>
        <authorList>
            <person name="Kalkreuter E."/>
            <person name="Kautsar S.A."/>
            <person name="Yang D."/>
            <person name="Bader C.D."/>
            <person name="Teijaro C.N."/>
            <person name="Fluegel L."/>
            <person name="Davis C.M."/>
            <person name="Simpson J.R."/>
            <person name="Lauterbach L."/>
            <person name="Steele A.D."/>
            <person name="Gui C."/>
            <person name="Meng S."/>
            <person name="Li G."/>
            <person name="Viehrig K."/>
            <person name="Ye F."/>
            <person name="Su P."/>
            <person name="Kiefer A.F."/>
            <person name="Nichols A."/>
            <person name="Cepeda A.J."/>
            <person name="Yan W."/>
            <person name="Fan B."/>
            <person name="Jiang Y."/>
            <person name="Adhikari A."/>
            <person name="Zheng C.-J."/>
            <person name="Schuster L."/>
            <person name="Cowan T.M."/>
            <person name="Smanski M.J."/>
            <person name="Chevrette M.G."/>
            <person name="De Carvalho L.P.S."/>
            <person name="Shen B."/>
        </authorList>
    </citation>
    <scope>NUCLEOTIDE SEQUENCE [LARGE SCALE GENOMIC DNA]</scope>
    <source>
        <strain evidence="1 2">NPDC002593</strain>
    </source>
</reference>
<keyword evidence="2" id="KW-1185">Reference proteome</keyword>
<evidence type="ECO:0008006" key="3">
    <source>
        <dbReference type="Google" id="ProtNLM"/>
    </source>
</evidence>
<name>A0ABW6SDD7_9NOCA</name>